<dbReference type="AlphaFoldDB" id="A0A9D5DE37"/>
<dbReference type="EMBL" id="JAPCXC010000155">
    <property type="protein sequence ID" value="KAJ1604357.1"/>
    <property type="molecule type" value="Genomic_DNA"/>
</dbReference>
<organism evidence="5">
    <name type="scientific">Cryptosporidium canis</name>
    <dbReference type="NCBI Taxonomy" id="195482"/>
    <lineage>
        <taxon>Eukaryota</taxon>
        <taxon>Sar</taxon>
        <taxon>Alveolata</taxon>
        <taxon>Apicomplexa</taxon>
        <taxon>Conoidasida</taxon>
        <taxon>Coccidia</taxon>
        <taxon>Eucoccidiorida</taxon>
        <taxon>Eimeriorina</taxon>
        <taxon>Cryptosporidiidae</taxon>
        <taxon>Cryptosporidium</taxon>
    </lineage>
</organism>
<name>A0A9D5DE37_9CRYT</name>
<dbReference type="GO" id="GO:0046872">
    <property type="term" value="F:metal ion binding"/>
    <property type="evidence" value="ECO:0007669"/>
    <property type="project" value="UniProtKB-KW"/>
</dbReference>
<dbReference type="InterPro" id="IPR029044">
    <property type="entry name" value="Nucleotide-diphossugar_trans"/>
</dbReference>
<dbReference type="PANTHER" id="PTHR13778">
    <property type="entry name" value="GLYCOSYLTRANSFERASE 8 DOMAIN-CONTAINING PROTEIN"/>
    <property type="match status" value="1"/>
</dbReference>
<evidence type="ECO:0000256" key="4">
    <source>
        <dbReference type="ARBA" id="ARBA00022723"/>
    </source>
</evidence>
<keyword evidence="3 5" id="KW-0808">Transferase</keyword>
<reference evidence="5" key="1">
    <citation type="submission" date="2022-10" db="EMBL/GenBank/DDBJ databases">
        <title>Adaptive evolution leads to modifications in subtelomeric GC content in a zoonotic Cryptosporidium species.</title>
        <authorList>
            <person name="Li J."/>
            <person name="Feng Y."/>
            <person name="Xiao L."/>
        </authorList>
    </citation>
    <scope>NUCLEOTIDE SEQUENCE</scope>
    <source>
        <strain evidence="5">33844</strain>
    </source>
</reference>
<comment type="similarity">
    <text evidence="1">Belongs to the glycosyltransferase 8 family.</text>
</comment>
<evidence type="ECO:0000313" key="5">
    <source>
        <dbReference type="EMBL" id="KAJ1604357.1"/>
    </source>
</evidence>
<keyword evidence="4" id="KW-0479">Metal-binding</keyword>
<evidence type="ECO:0000256" key="1">
    <source>
        <dbReference type="ARBA" id="ARBA00006351"/>
    </source>
</evidence>
<keyword evidence="2" id="KW-0328">Glycosyltransferase</keyword>
<protein>
    <submittedName>
        <fullName evidence="5">Glycosyl transferase-like 8</fullName>
    </submittedName>
</protein>
<accession>A0A9D5DE37</accession>
<comment type="caution">
    <text evidence="5">The sequence shown here is derived from an EMBL/GenBank/DDBJ whole genome shotgun (WGS) entry which is preliminary data.</text>
</comment>
<dbReference type="PANTHER" id="PTHR13778:SF47">
    <property type="entry name" value="LIPOPOLYSACCHARIDE 1,3-GALACTOSYLTRANSFERASE"/>
    <property type="match status" value="1"/>
</dbReference>
<evidence type="ECO:0000256" key="2">
    <source>
        <dbReference type="ARBA" id="ARBA00022676"/>
    </source>
</evidence>
<dbReference type="GO" id="GO:0016757">
    <property type="term" value="F:glycosyltransferase activity"/>
    <property type="evidence" value="ECO:0007669"/>
    <property type="project" value="UniProtKB-KW"/>
</dbReference>
<sequence length="597" mass="69690">MFSIKQKISLVIVILSAIICFSVSFIMGISSVKIFDRKSTSIFNLVNETLRVKYDITFSSDRQVFPLFPTLLNSIHSNLGLGEYANIHIVAMPDVTPEDYSVLSRLIDELGFSRKLTLMFYPFAYKLKYKQTLKHVSVATMCRLLLPEIIDKRIDKILYVDTDAIINHSLRQLFKTEIKSECGVVARSSTNSNIINDWLKKDELFEHLQYKADRSFNAGVLLLSLDKLRENNFVNKTLSLVQKWGINDQIALNFYCNGTYDELLMDYNFWAGRDDWRDSVRHKIVHFAGPSKPWTINYQPYEEQLLWYKYFLSYPDGEKMTPPLKPTYIFLIKYNHNLEDGALNLPEIVVSKKKCRYMIHILAINFKGKDKENMQSQINNLINQDIWITYNFLNDPNDKNPKESLRQHALFKLPKILHEYVDKTFLAFDKIPNDNYLCQPQKQLGMNPEYRSFEQDSDDIFGVDLGLDFGMGYHSYLNSSFVEEMESIGMTTTSTTSSTYSTDDYTALETSPGANSDRSLWCIEISEQLYYLNLQRLRMEKNRFQDSIKDELTNAQEIFRSECFKIPINSNHIQTKNDHKNTDKLDENIHIQNKLYF</sequence>
<dbReference type="Proteomes" id="UP001067231">
    <property type="component" value="Unassembled WGS sequence"/>
</dbReference>
<dbReference type="Pfam" id="PF01501">
    <property type="entry name" value="Glyco_transf_8"/>
    <property type="match status" value="1"/>
</dbReference>
<proteinExistence type="inferred from homology"/>
<dbReference type="Gene3D" id="3.90.550.10">
    <property type="entry name" value="Spore Coat Polysaccharide Biosynthesis Protein SpsA, Chain A"/>
    <property type="match status" value="1"/>
</dbReference>
<dbReference type="InterPro" id="IPR002495">
    <property type="entry name" value="Glyco_trans_8"/>
</dbReference>
<dbReference type="InterPro" id="IPR050748">
    <property type="entry name" value="Glycosyltrans_8_dom-fam"/>
</dbReference>
<dbReference type="OrthoDB" id="6238971at2759"/>
<dbReference type="SUPFAM" id="SSF53448">
    <property type="entry name" value="Nucleotide-diphospho-sugar transferases"/>
    <property type="match status" value="1"/>
</dbReference>
<evidence type="ECO:0000256" key="3">
    <source>
        <dbReference type="ARBA" id="ARBA00022679"/>
    </source>
</evidence>
<gene>
    <name evidence="5" type="ORF">OJ253_3728</name>
</gene>